<protein>
    <submittedName>
        <fullName evidence="1">L10-interacting MYB domain-containing protein</fullName>
    </submittedName>
</protein>
<gene>
    <name evidence="1" type="ORF">LOK49_LG11G00164</name>
</gene>
<reference evidence="1 2" key="1">
    <citation type="journal article" date="2022" name="Plant J.">
        <title>Chromosome-level genome of Camellia lanceoleosa provides a valuable resource for understanding genome evolution and self-incompatibility.</title>
        <authorList>
            <person name="Gong W."/>
            <person name="Xiao S."/>
            <person name="Wang L."/>
            <person name="Liao Z."/>
            <person name="Chang Y."/>
            <person name="Mo W."/>
            <person name="Hu G."/>
            <person name="Li W."/>
            <person name="Zhao G."/>
            <person name="Zhu H."/>
            <person name="Hu X."/>
            <person name="Ji K."/>
            <person name="Xiang X."/>
            <person name="Song Q."/>
            <person name="Yuan D."/>
            <person name="Jin S."/>
            <person name="Zhang L."/>
        </authorList>
    </citation>
    <scope>NUCLEOTIDE SEQUENCE [LARGE SCALE GENOMIC DNA]</scope>
    <source>
        <strain evidence="1">SQ_2022a</strain>
    </source>
</reference>
<feature type="non-terminal residue" evidence="1">
    <location>
        <position position="102"/>
    </location>
</feature>
<keyword evidence="2" id="KW-1185">Reference proteome</keyword>
<evidence type="ECO:0000313" key="1">
    <source>
        <dbReference type="EMBL" id="KAI7994352.1"/>
    </source>
</evidence>
<evidence type="ECO:0000313" key="2">
    <source>
        <dbReference type="Proteomes" id="UP001060215"/>
    </source>
</evidence>
<accession>A0ACC0G1T2</accession>
<proteinExistence type="predicted"/>
<name>A0ACC0G1T2_9ERIC</name>
<feature type="non-terminal residue" evidence="1">
    <location>
        <position position="1"/>
    </location>
</feature>
<comment type="caution">
    <text evidence="1">The sequence shown here is derived from an EMBL/GenBank/DDBJ whole genome shotgun (WGS) entry which is preliminary data.</text>
</comment>
<organism evidence="1 2">
    <name type="scientific">Camellia lanceoleosa</name>
    <dbReference type="NCBI Taxonomy" id="1840588"/>
    <lineage>
        <taxon>Eukaryota</taxon>
        <taxon>Viridiplantae</taxon>
        <taxon>Streptophyta</taxon>
        <taxon>Embryophyta</taxon>
        <taxon>Tracheophyta</taxon>
        <taxon>Spermatophyta</taxon>
        <taxon>Magnoliopsida</taxon>
        <taxon>eudicotyledons</taxon>
        <taxon>Gunneridae</taxon>
        <taxon>Pentapetalae</taxon>
        <taxon>asterids</taxon>
        <taxon>Ericales</taxon>
        <taxon>Theaceae</taxon>
        <taxon>Camellia</taxon>
    </lineage>
</organism>
<dbReference type="Proteomes" id="UP001060215">
    <property type="component" value="Chromosome 12"/>
</dbReference>
<sequence>SIRIFMQLIADEITKGNHPFLVLSQAGYKSLARKFEKNTGKKHGLKQLNNKYMSLKKEWHTWRKLMDSSKGVSRIGFDIEIDKMESVSKILFPHICFVSYFL</sequence>
<dbReference type="EMBL" id="CM045769">
    <property type="protein sequence ID" value="KAI7994352.1"/>
    <property type="molecule type" value="Genomic_DNA"/>
</dbReference>